<dbReference type="RefSeq" id="XP_007735303.1">
    <property type="nucleotide sequence ID" value="XM_007737113.1"/>
</dbReference>
<evidence type="ECO:0000313" key="4">
    <source>
        <dbReference type="Proteomes" id="UP000019478"/>
    </source>
</evidence>
<sequence length="337" mass="37460">MHVVDPTRFPLATDAQYTPSPHTLADARAFYARFHWPIENMVLVQPSIYGADNSCMLEALRELTPRHGRAVVGLDLDLAGATTTTTTKGKSKSKDKDRYIDTLYEWHDLGVRGARVNLVSVGRDLSEAELCAELETYATLLRPLDWVLQLFIPMRLAVALESIVPDLGVRVCIDHFGWPALPKSEPYDPSTPTDPYALTGFRSLVNLLKKGQGQGNGNGNGKGQGNDNGSSNGKGNGKGQTWVKLSAPYRLARDPDMRDLDPIGRELVFQAPDRIVYATDWPHTRFDNVDPVPFVEKCFEWCGGDPVLIEKLFRTNAEQLWDIPGRKVTKSPQIETT</sequence>
<reference evidence="3 4" key="1">
    <citation type="submission" date="2013-03" db="EMBL/GenBank/DDBJ databases">
        <title>The Genome Sequence of Capronia epimyces CBS 606.96.</title>
        <authorList>
            <consortium name="The Broad Institute Genomics Platform"/>
            <person name="Cuomo C."/>
            <person name="de Hoog S."/>
            <person name="Gorbushina A."/>
            <person name="Walker B."/>
            <person name="Young S.K."/>
            <person name="Zeng Q."/>
            <person name="Gargeya S."/>
            <person name="Fitzgerald M."/>
            <person name="Haas B."/>
            <person name="Abouelleil A."/>
            <person name="Allen A.W."/>
            <person name="Alvarado L."/>
            <person name="Arachchi H.M."/>
            <person name="Berlin A.M."/>
            <person name="Chapman S.B."/>
            <person name="Gainer-Dewar J."/>
            <person name="Goldberg J."/>
            <person name="Griggs A."/>
            <person name="Gujja S."/>
            <person name="Hansen M."/>
            <person name="Howarth C."/>
            <person name="Imamovic A."/>
            <person name="Ireland A."/>
            <person name="Larimer J."/>
            <person name="McCowan C."/>
            <person name="Murphy C."/>
            <person name="Pearson M."/>
            <person name="Poon T.W."/>
            <person name="Priest M."/>
            <person name="Roberts A."/>
            <person name="Saif S."/>
            <person name="Shea T."/>
            <person name="Sisk P."/>
            <person name="Sykes S."/>
            <person name="Wortman J."/>
            <person name="Nusbaum C."/>
            <person name="Birren B."/>
        </authorList>
    </citation>
    <scope>NUCLEOTIDE SEQUENCE [LARGE SCALE GENOMIC DNA]</scope>
    <source>
        <strain evidence="3 4">CBS 606.96</strain>
    </source>
</reference>
<name>W9XTP2_9EURO</name>
<dbReference type="Pfam" id="PF04909">
    <property type="entry name" value="Amidohydro_2"/>
    <property type="match status" value="2"/>
</dbReference>
<feature type="domain" description="Amidohydrolase-related" evidence="2">
    <location>
        <begin position="7"/>
        <end position="206"/>
    </location>
</feature>
<dbReference type="eggNOG" id="ENOG502S92K">
    <property type="taxonomic scope" value="Eukaryota"/>
</dbReference>
<organism evidence="3 4">
    <name type="scientific">Capronia epimyces CBS 606.96</name>
    <dbReference type="NCBI Taxonomy" id="1182542"/>
    <lineage>
        <taxon>Eukaryota</taxon>
        <taxon>Fungi</taxon>
        <taxon>Dikarya</taxon>
        <taxon>Ascomycota</taxon>
        <taxon>Pezizomycotina</taxon>
        <taxon>Eurotiomycetes</taxon>
        <taxon>Chaetothyriomycetidae</taxon>
        <taxon>Chaetothyriales</taxon>
        <taxon>Herpotrichiellaceae</taxon>
        <taxon>Capronia</taxon>
    </lineage>
</organism>
<keyword evidence="4" id="KW-1185">Reference proteome</keyword>
<dbReference type="InterPro" id="IPR052358">
    <property type="entry name" value="Aro_Compnd_Degr_Hydrolases"/>
</dbReference>
<dbReference type="InterPro" id="IPR006680">
    <property type="entry name" value="Amidohydro-rel"/>
</dbReference>
<feature type="region of interest" description="Disordered" evidence="1">
    <location>
        <begin position="212"/>
        <end position="241"/>
    </location>
</feature>
<dbReference type="SUPFAM" id="SSF51556">
    <property type="entry name" value="Metallo-dependent hydrolases"/>
    <property type="match status" value="2"/>
</dbReference>
<comment type="caution">
    <text evidence="3">The sequence shown here is derived from an EMBL/GenBank/DDBJ whole genome shotgun (WGS) entry which is preliminary data.</text>
</comment>
<dbReference type="PANTHER" id="PTHR35563:SF2">
    <property type="entry name" value="BARREL METAL-DEPENDENT HYDROLASE, PUTATIVE (AFU_ORTHOLOGUE AFUA_1G16240)-RELATED"/>
    <property type="match status" value="1"/>
</dbReference>
<dbReference type="AlphaFoldDB" id="W9XTP2"/>
<gene>
    <name evidence="3" type="ORF">A1O3_06999</name>
</gene>
<protein>
    <recommendedName>
        <fullName evidence="2">Amidohydrolase-related domain-containing protein</fullName>
    </recommendedName>
</protein>
<proteinExistence type="predicted"/>
<evidence type="ECO:0000256" key="1">
    <source>
        <dbReference type="SAM" id="MobiDB-lite"/>
    </source>
</evidence>
<dbReference type="OrthoDB" id="2135488at2759"/>
<evidence type="ECO:0000259" key="2">
    <source>
        <dbReference type="Pfam" id="PF04909"/>
    </source>
</evidence>
<dbReference type="InterPro" id="IPR032466">
    <property type="entry name" value="Metal_Hydrolase"/>
</dbReference>
<dbReference type="GO" id="GO:0016787">
    <property type="term" value="F:hydrolase activity"/>
    <property type="evidence" value="ECO:0007669"/>
    <property type="project" value="InterPro"/>
</dbReference>
<dbReference type="HOGENOM" id="CLU_064039_0_0_1"/>
<dbReference type="EMBL" id="AMGY01000006">
    <property type="protein sequence ID" value="EXJ80715.1"/>
    <property type="molecule type" value="Genomic_DNA"/>
</dbReference>
<dbReference type="Gene3D" id="3.20.20.140">
    <property type="entry name" value="Metal-dependent hydrolases"/>
    <property type="match status" value="1"/>
</dbReference>
<evidence type="ECO:0000313" key="3">
    <source>
        <dbReference type="EMBL" id="EXJ80715.1"/>
    </source>
</evidence>
<dbReference type="GeneID" id="19171103"/>
<feature type="domain" description="Amidohydrolase-related" evidence="2">
    <location>
        <begin position="240"/>
        <end position="322"/>
    </location>
</feature>
<dbReference type="Proteomes" id="UP000019478">
    <property type="component" value="Unassembled WGS sequence"/>
</dbReference>
<accession>W9XTP2</accession>
<dbReference type="PANTHER" id="PTHR35563">
    <property type="entry name" value="BARREL METAL-DEPENDENT HYDROLASE, PUTATIVE (AFU_ORTHOLOGUE AFUA_1G16240)-RELATED"/>
    <property type="match status" value="1"/>
</dbReference>
<feature type="compositionally biased region" description="Gly residues" evidence="1">
    <location>
        <begin position="212"/>
        <end position="238"/>
    </location>
</feature>